<dbReference type="Ensembl" id="ENSEBUT00000015250.1">
    <property type="protein sequence ID" value="ENSEBUP00000014674.1"/>
    <property type="gene ID" value="ENSEBUG00000009218.1"/>
</dbReference>
<evidence type="ECO:0000256" key="5">
    <source>
        <dbReference type="ARBA" id="ARBA00023054"/>
    </source>
</evidence>
<dbReference type="Proteomes" id="UP000694388">
    <property type="component" value="Unplaced"/>
</dbReference>
<name>A0A8C4QFN7_EPTBU</name>
<dbReference type="PANTHER" id="PTHR18947">
    <property type="entry name" value="HOOK PROTEINS"/>
    <property type="match status" value="1"/>
</dbReference>
<dbReference type="SUPFAM" id="SSF116907">
    <property type="entry name" value="Hook domain"/>
    <property type="match status" value="1"/>
</dbReference>
<feature type="domain" description="Calponin-homology (CH)" evidence="8">
    <location>
        <begin position="11"/>
        <end position="126"/>
    </location>
</feature>
<dbReference type="GO" id="GO:0010256">
    <property type="term" value="P:endomembrane system organization"/>
    <property type="evidence" value="ECO:0007669"/>
    <property type="project" value="UniProtKB-ARBA"/>
</dbReference>
<evidence type="ECO:0000256" key="1">
    <source>
        <dbReference type="ARBA" id="ARBA00004245"/>
    </source>
</evidence>
<feature type="coiled-coil region" evidence="7">
    <location>
        <begin position="171"/>
        <end position="205"/>
    </location>
</feature>
<reference evidence="9" key="1">
    <citation type="submission" date="2025-05" db="UniProtKB">
        <authorList>
            <consortium name="Ensembl"/>
        </authorList>
    </citation>
    <scope>IDENTIFICATION</scope>
</reference>
<dbReference type="PANTHER" id="PTHR18947:SF39">
    <property type="entry name" value="PROTEIN HOOK"/>
    <property type="match status" value="1"/>
</dbReference>
<evidence type="ECO:0000256" key="6">
    <source>
        <dbReference type="ARBA" id="ARBA00023212"/>
    </source>
</evidence>
<keyword evidence="6" id="KW-0206">Cytoskeleton</keyword>
<dbReference type="Pfam" id="PF05622">
    <property type="entry name" value="HOOK"/>
    <property type="match status" value="1"/>
</dbReference>
<evidence type="ECO:0000256" key="4">
    <source>
        <dbReference type="ARBA" id="ARBA00022701"/>
    </source>
</evidence>
<evidence type="ECO:0000256" key="3">
    <source>
        <dbReference type="ARBA" id="ARBA00022490"/>
    </source>
</evidence>
<feature type="coiled-coil region" evidence="7">
    <location>
        <begin position="320"/>
        <end position="624"/>
    </location>
</feature>
<dbReference type="GeneTree" id="ENSGT00940000167690"/>
<dbReference type="GO" id="GO:0008017">
    <property type="term" value="F:microtubule binding"/>
    <property type="evidence" value="ECO:0007669"/>
    <property type="project" value="InterPro"/>
</dbReference>
<organism evidence="9 10">
    <name type="scientific">Eptatretus burgeri</name>
    <name type="common">Inshore hagfish</name>
    <dbReference type="NCBI Taxonomy" id="7764"/>
    <lineage>
        <taxon>Eukaryota</taxon>
        <taxon>Metazoa</taxon>
        <taxon>Chordata</taxon>
        <taxon>Craniata</taxon>
        <taxon>Vertebrata</taxon>
        <taxon>Cyclostomata</taxon>
        <taxon>Myxini</taxon>
        <taxon>Myxiniformes</taxon>
        <taxon>Myxinidae</taxon>
        <taxon>Eptatretinae</taxon>
        <taxon>Eptatretus</taxon>
    </lineage>
</organism>
<evidence type="ECO:0000256" key="7">
    <source>
        <dbReference type="SAM" id="Coils"/>
    </source>
</evidence>
<evidence type="ECO:0000313" key="10">
    <source>
        <dbReference type="Proteomes" id="UP000694388"/>
    </source>
</evidence>
<dbReference type="GO" id="GO:0030705">
    <property type="term" value="P:cytoskeleton-dependent intracellular transport"/>
    <property type="evidence" value="ECO:0007669"/>
    <property type="project" value="InterPro"/>
</dbReference>
<dbReference type="FunFam" id="1.10.418.10:FF:000024">
    <property type="entry name" value="Hook homolog 3 (Drosophila)"/>
    <property type="match status" value="1"/>
</dbReference>
<dbReference type="Gene3D" id="1.10.418.10">
    <property type="entry name" value="Calponin-like domain"/>
    <property type="match status" value="1"/>
</dbReference>
<keyword evidence="5 7" id="KW-0175">Coiled coil</keyword>
<proteinExistence type="inferred from homology"/>
<evidence type="ECO:0000259" key="8">
    <source>
        <dbReference type="PROSITE" id="PS50021"/>
    </source>
</evidence>
<comment type="similarity">
    <text evidence="2">Belongs to the hook family.</text>
</comment>
<accession>A0A8C4QFN7</accession>
<dbReference type="InterPro" id="IPR001715">
    <property type="entry name" value="CH_dom"/>
</dbReference>
<comment type="subcellular location">
    <subcellularLocation>
        <location evidence="1">Cytoplasm</location>
        <location evidence="1">Cytoskeleton</location>
    </subcellularLocation>
</comment>
<keyword evidence="4" id="KW-0493">Microtubule</keyword>
<dbReference type="PROSITE" id="PS50021">
    <property type="entry name" value="CH"/>
    <property type="match status" value="1"/>
</dbReference>
<sequence>MASEEEEDKRLKLCESLMIWVKSFNVCLPCESIGDLTNGVLIAEILHGIDPAWFDSSWKARIKMDVRDNKRLKVSNLKKVLERTKDYCDEVLYLRLDDDAGLDTSCIADGDTGEMGRLLQMVLACAVNCDRKQGYIEAIMGLEESVQHVLMAALQELLNKNESECEMMDGRPELEAELQKALASLSEAQSEKEEMAQRCHELDRQVCALMEDRNNLLADKELLTDQLNRSDFSEGPVERRQQNLQSQFELLQEETFRLEVTKDEYRLRCEKLERTMAERQEEHGELAAQATAAQRLHDELEIARAEVQRLPQLEATVDGYRQRLAELGELRRQVKLLEERNAQAQDRAAALSTELQLAQSARSQLEVVRNQVIELEERLQVSGSYNEQLASRISTLQEKHDALQKERERLLVERANLKEANEELRCTQLQSAELESESNNLAKEIIPGKVREFGLIEENRALQMKQDDLEHDNRLLTIKLQELQAELRALQQKQSQAEESTLLKQKLQEHMQSLAQEHTELQRKRLHIDELDSTIPTDNRQHVEELKMALAKKDEELKMVEDRYKRYLQKAKSVIRTMDVRRVNTSPPELYALQNQLQEKERALEALQSEKEHLQIQQQHEQKLMMTAWYNMGITLQTDAIDSRLSGSPINNHHSFLGHQRQVSNLRRPPIIPHSQGDLVHRNEVVMPIEDYEAEMQSKQSFCLQGSTIKTAW</sequence>
<feature type="coiled-coil region" evidence="7">
    <location>
        <begin position="262"/>
        <end position="289"/>
    </location>
</feature>
<dbReference type="GO" id="GO:0051959">
    <property type="term" value="F:dynein light intermediate chain binding"/>
    <property type="evidence" value="ECO:0007669"/>
    <property type="project" value="TreeGrafter"/>
</dbReference>
<dbReference type="GO" id="GO:0005813">
    <property type="term" value="C:centrosome"/>
    <property type="evidence" value="ECO:0007669"/>
    <property type="project" value="TreeGrafter"/>
</dbReference>
<dbReference type="GO" id="GO:0005874">
    <property type="term" value="C:microtubule"/>
    <property type="evidence" value="ECO:0007669"/>
    <property type="project" value="UniProtKB-KW"/>
</dbReference>
<dbReference type="AlphaFoldDB" id="A0A8C4QFN7"/>
<keyword evidence="3" id="KW-0963">Cytoplasm</keyword>
<dbReference type="InterPro" id="IPR036872">
    <property type="entry name" value="CH_dom_sf"/>
</dbReference>
<protein>
    <recommendedName>
        <fullName evidence="8">Calponin-homology (CH) domain-containing protein</fullName>
    </recommendedName>
</protein>
<dbReference type="InterPro" id="IPR008636">
    <property type="entry name" value="Hook_C"/>
</dbReference>
<keyword evidence="10" id="KW-1185">Reference proteome</keyword>
<dbReference type="InterPro" id="IPR043936">
    <property type="entry name" value="HOOK_N"/>
</dbReference>
<dbReference type="GO" id="GO:0031122">
    <property type="term" value="P:cytoplasmic microtubule organization"/>
    <property type="evidence" value="ECO:0007669"/>
    <property type="project" value="InterPro"/>
</dbReference>
<dbReference type="Pfam" id="PF19047">
    <property type="entry name" value="HOOK_N"/>
    <property type="match status" value="1"/>
</dbReference>
<evidence type="ECO:0000313" key="9">
    <source>
        <dbReference type="Ensembl" id="ENSEBUP00000014674.1"/>
    </source>
</evidence>
<dbReference type="GO" id="GO:0005737">
    <property type="term" value="C:cytoplasm"/>
    <property type="evidence" value="ECO:0007669"/>
    <property type="project" value="TreeGrafter"/>
</dbReference>
<evidence type="ECO:0000256" key="2">
    <source>
        <dbReference type="ARBA" id="ARBA00006946"/>
    </source>
</evidence>
<dbReference type="Ensembl" id="ENSEBUT00000015202.1">
    <property type="protein sequence ID" value="ENSEBUP00000014626.1"/>
    <property type="gene ID" value="ENSEBUG00000009218.1"/>
</dbReference>